<keyword evidence="3 7" id="KW-1133">Transmembrane helix</keyword>
<keyword evidence="8" id="KW-0966">Cell projection</keyword>
<dbReference type="Proteomes" id="UP000192900">
    <property type="component" value="Chromosome"/>
</dbReference>
<evidence type="ECO:0000256" key="5">
    <source>
        <dbReference type="ARBA" id="ARBA00023143"/>
    </source>
</evidence>
<dbReference type="NCBIfam" id="TIGR03500">
    <property type="entry name" value="FliO_TIGR"/>
    <property type="match status" value="1"/>
</dbReference>
<evidence type="ECO:0000313" key="8">
    <source>
        <dbReference type="EMBL" id="ARJ43238.1"/>
    </source>
</evidence>
<keyword evidence="1 7" id="KW-1003">Cell membrane</keyword>
<evidence type="ECO:0000256" key="6">
    <source>
        <dbReference type="ARBA" id="ARBA00037937"/>
    </source>
</evidence>
<dbReference type="InterPro" id="IPR052205">
    <property type="entry name" value="FliO/MopB"/>
</dbReference>
<keyword evidence="5 7" id="KW-0975">Bacterial flagellum</keyword>
<keyword evidence="8" id="KW-0969">Cilium</keyword>
<accession>A0A1W6B811</accession>
<organism evidence="8 9">
    <name type="scientific">Pantoea alhagi</name>
    <dbReference type="NCBI Taxonomy" id="1891675"/>
    <lineage>
        <taxon>Bacteria</taxon>
        <taxon>Pseudomonadati</taxon>
        <taxon>Pseudomonadota</taxon>
        <taxon>Gammaproteobacteria</taxon>
        <taxon>Enterobacterales</taxon>
        <taxon>Erwiniaceae</taxon>
        <taxon>Pantoea</taxon>
    </lineage>
</organism>
<keyword evidence="4 7" id="KW-0472">Membrane</keyword>
<reference evidence="8 9" key="1">
    <citation type="submission" date="2017-02" db="EMBL/GenBank/DDBJ databases">
        <title>Complete genome sequence of the drought resistance-promoting endophyte Pantoea alhagi LTYR-11Z.</title>
        <authorList>
            <person name="Zhang L."/>
        </authorList>
    </citation>
    <scope>NUCLEOTIDE SEQUENCE [LARGE SCALE GENOMIC DNA]</scope>
    <source>
        <strain evidence="8 9">LTYR-11Z</strain>
    </source>
</reference>
<dbReference type="GO" id="GO:0044781">
    <property type="term" value="P:bacterial-type flagellum organization"/>
    <property type="evidence" value="ECO:0007669"/>
    <property type="project" value="UniProtKB-UniRule"/>
</dbReference>
<name>A0A1W6B811_9GAMM</name>
<evidence type="ECO:0000313" key="9">
    <source>
        <dbReference type="Proteomes" id="UP000192900"/>
    </source>
</evidence>
<dbReference type="EMBL" id="CP019706">
    <property type="protein sequence ID" value="ARJ43238.1"/>
    <property type="molecule type" value="Genomic_DNA"/>
</dbReference>
<dbReference type="AlphaFoldDB" id="A0A1W6B811"/>
<dbReference type="InterPro" id="IPR022781">
    <property type="entry name" value="Flagellar_biosynth_FliO"/>
</dbReference>
<dbReference type="PANTHER" id="PTHR38766">
    <property type="entry name" value="FLAGELLAR PROTEIN FLIO"/>
    <property type="match status" value="1"/>
</dbReference>
<proteinExistence type="inferred from homology"/>
<dbReference type="Pfam" id="PF04347">
    <property type="entry name" value="FliO"/>
    <property type="match status" value="1"/>
</dbReference>
<keyword evidence="9" id="KW-1185">Reference proteome</keyword>
<evidence type="ECO:0000256" key="4">
    <source>
        <dbReference type="ARBA" id="ARBA00023136"/>
    </source>
</evidence>
<keyword evidence="8" id="KW-0282">Flagellum</keyword>
<dbReference type="PANTHER" id="PTHR38766:SF1">
    <property type="entry name" value="FLAGELLAR PROTEIN FLIO"/>
    <property type="match status" value="1"/>
</dbReference>
<evidence type="ECO:0000256" key="7">
    <source>
        <dbReference type="RuleBase" id="RU362064"/>
    </source>
</evidence>
<dbReference type="GO" id="GO:0009425">
    <property type="term" value="C:bacterial-type flagellum basal body"/>
    <property type="evidence" value="ECO:0007669"/>
    <property type="project" value="UniProtKB-SubCell"/>
</dbReference>
<dbReference type="OrthoDB" id="6897726at2"/>
<gene>
    <name evidence="8" type="ORF">B1H58_15170</name>
</gene>
<keyword evidence="2 7" id="KW-0812">Transmembrane</keyword>
<feature type="transmembrane region" description="Helical" evidence="7">
    <location>
        <begin position="23"/>
        <end position="45"/>
    </location>
</feature>
<dbReference type="KEGG" id="palh:B1H58_15170"/>
<evidence type="ECO:0000256" key="3">
    <source>
        <dbReference type="ARBA" id="ARBA00022989"/>
    </source>
</evidence>
<protein>
    <recommendedName>
        <fullName evidence="7">Flagellar protein</fullName>
    </recommendedName>
</protein>
<evidence type="ECO:0000256" key="1">
    <source>
        <dbReference type="ARBA" id="ARBA00022475"/>
    </source>
</evidence>
<evidence type="ECO:0000256" key="2">
    <source>
        <dbReference type="ARBA" id="ARBA00022692"/>
    </source>
</evidence>
<dbReference type="GO" id="GO:0005886">
    <property type="term" value="C:plasma membrane"/>
    <property type="evidence" value="ECO:0007669"/>
    <property type="project" value="UniProtKB-SubCell"/>
</dbReference>
<sequence>MSNSTQQATTQQAPQPAFSTGSALTQVSSVLAGIVLLILVFAWLARRLGFTPKRLGGPQALKISASVQVGQRERVVIVEVEDARLVLGVTAQQITHLHTLPPKDPEQQDAPPAQAAPDFRQLLQTLVKRPGKPQ</sequence>
<dbReference type="STRING" id="1891675.B1H58_15170"/>
<comment type="similarity">
    <text evidence="6 7">Belongs to the FliO/MopB family.</text>
</comment>
<comment type="subcellular location">
    <subcellularLocation>
        <location evidence="7">Cell membrane</location>
    </subcellularLocation>
    <subcellularLocation>
        <location evidence="7">Bacterial flagellum basal body</location>
    </subcellularLocation>
</comment>
<dbReference type="RefSeq" id="WP_085071294.1">
    <property type="nucleotide sequence ID" value="NZ_CP019706.1"/>
</dbReference>